<gene>
    <name evidence="1" type="ORF">Psi01_76980</name>
</gene>
<evidence type="ECO:0000313" key="2">
    <source>
        <dbReference type="Proteomes" id="UP000619788"/>
    </source>
</evidence>
<accession>A0A8J3WPD1</accession>
<dbReference type="AlphaFoldDB" id="A0A8J3WPD1"/>
<dbReference type="InterPro" id="IPR008775">
    <property type="entry name" value="Phytyl_CoA_dOase-like"/>
</dbReference>
<dbReference type="Pfam" id="PF05721">
    <property type="entry name" value="PhyH"/>
    <property type="match status" value="1"/>
</dbReference>
<reference evidence="1 2" key="1">
    <citation type="submission" date="2021-01" db="EMBL/GenBank/DDBJ databases">
        <title>Whole genome shotgun sequence of Planobispora siamensis NBRC 107568.</title>
        <authorList>
            <person name="Komaki H."/>
            <person name="Tamura T."/>
        </authorList>
    </citation>
    <scope>NUCLEOTIDE SEQUENCE [LARGE SCALE GENOMIC DNA]</scope>
    <source>
        <strain evidence="1 2">NBRC 107568</strain>
    </source>
</reference>
<organism evidence="1 2">
    <name type="scientific">Planobispora siamensis</name>
    <dbReference type="NCBI Taxonomy" id="936338"/>
    <lineage>
        <taxon>Bacteria</taxon>
        <taxon>Bacillati</taxon>
        <taxon>Actinomycetota</taxon>
        <taxon>Actinomycetes</taxon>
        <taxon>Streptosporangiales</taxon>
        <taxon>Streptosporangiaceae</taxon>
        <taxon>Planobispora</taxon>
    </lineage>
</organism>
<dbReference type="GO" id="GO:0016706">
    <property type="term" value="F:2-oxoglutarate-dependent dioxygenase activity"/>
    <property type="evidence" value="ECO:0007669"/>
    <property type="project" value="UniProtKB-ARBA"/>
</dbReference>
<dbReference type="Proteomes" id="UP000619788">
    <property type="component" value="Unassembled WGS sequence"/>
</dbReference>
<dbReference type="Gene3D" id="2.60.120.620">
    <property type="entry name" value="q2cbj1_9rhob like domain"/>
    <property type="match status" value="1"/>
</dbReference>
<dbReference type="EMBL" id="BOOJ01000076">
    <property type="protein sequence ID" value="GIH97068.1"/>
    <property type="molecule type" value="Genomic_DNA"/>
</dbReference>
<keyword evidence="1" id="KW-0560">Oxidoreductase</keyword>
<keyword evidence="1" id="KW-0223">Dioxygenase</keyword>
<evidence type="ECO:0000313" key="1">
    <source>
        <dbReference type="EMBL" id="GIH97068.1"/>
    </source>
</evidence>
<protein>
    <submittedName>
        <fullName evidence="1">Phytanoyl-CoA dioxygenase</fullName>
    </submittedName>
</protein>
<dbReference type="RefSeq" id="WP_204069086.1">
    <property type="nucleotide sequence ID" value="NZ_BOOJ01000076.1"/>
</dbReference>
<sequence>MQMIERFLTDGFVKIENAFPAELAEQGRQILWRQIGLSPDDPAGWTKPVVWAMDLSGSPVFDQAINSPALHEAFDTLVGPGRWVPRHEVGMFPIRFPVNPPDDDRGWHIDGSFDRGDGSYGINLRSQGRALLLLLLFSDVGPDDAPTRIRVGSHLDVPGVLQPYGEQGAEFFELSPLVEAASAHRPEVRATGRAGDVFVCHPFLVHAAQEHTGTRPRFMSQPPLLPAGALELQRPDGAYSPVERAIRLGLGTA</sequence>
<dbReference type="SUPFAM" id="SSF51197">
    <property type="entry name" value="Clavaminate synthase-like"/>
    <property type="match status" value="1"/>
</dbReference>
<proteinExistence type="predicted"/>
<keyword evidence="2" id="KW-1185">Reference proteome</keyword>
<comment type="caution">
    <text evidence="1">The sequence shown here is derived from an EMBL/GenBank/DDBJ whole genome shotgun (WGS) entry which is preliminary data.</text>
</comment>
<name>A0A8J3WPD1_9ACTN</name>